<dbReference type="Gene3D" id="2.40.128.20">
    <property type="match status" value="1"/>
</dbReference>
<dbReference type="SUPFAM" id="SSF50814">
    <property type="entry name" value="Lipocalins"/>
    <property type="match status" value="1"/>
</dbReference>
<dbReference type="InterPro" id="IPR000566">
    <property type="entry name" value="Lipocln_cytosolic_FA-bd_dom"/>
</dbReference>
<keyword evidence="2" id="KW-0472">Membrane</keyword>
<dbReference type="PANTHER" id="PTHR10612:SF34">
    <property type="entry name" value="APOLIPOPROTEIN D"/>
    <property type="match status" value="1"/>
</dbReference>
<feature type="signal peptide" evidence="2">
    <location>
        <begin position="1"/>
        <end position="17"/>
    </location>
</feature>
<keyword evidence="2" id="KW-0449">Lipoprotein</keyword>
<evidence type="ECO:0000313" key="4">
    <source>
        <dbReference type="EMBL" id="MFK2905379.1"/>
    </source>
</evidence>
<dbReference type="InterPro" id="IPR002446">
    <property type="entry name" value="Lipocalin_bac"/>
</dbReference>
<accession>A0ABW8JY62</accession>
<dbReference type="PROSITE" id="PS00213">
    <property type="entry name" value="LIPOCALIN"/>
    <property type="match status" value="1"/>
</dbReference>
<protein>
    <recommendedName>
        <fullName evidence="2">Outer membrane lipoprotein Blc</fullName>
    </recommendedName>
</protein>
<reference evidence="4 5" key="1">
    <citation type="submission" date="2020-10" db="EMBL/GenBank/DDBJ databases">
        <title>Phylogeny of dyella-like bacteria.</title>
        <authorList>
            <person name="Fu J."/>
        </authorList>
    </citation>
    <scope>NUCLEOTIDE SEQUENCE [LARGE SCALE GENOMIC DNA]</scope>
    <source>
        <strain evidence="4 5">Gsoil3046</strain>
    </source>
</reference>
<keyword evidence="2" id="KW-0732">Signal</keyword>
<proteinExistence type="inferred from homology"/>
<gene>
    <name evidence="4" type="ORF">ISP17_15555</name>
</gene>
<organism evidence="4 5">
    <name type="scientific">Dyella ginsengisoli</name>
    <dbReference type="NCBI Taxonomy" id="363848"/>
    <lineage>
        <taxon>Bacteria</taxon>
        <taxon>Pseudomonadati</taxon>
        <taxon>Pseudomonadota</taxon>
        <taxon>Gammaproteobacteria</taxon>
        <taxon>Lysobacterales</taxon>
        <taxon>Rhodanobacteraceae</taxon>
        <taxon>Dyella</taxon>
    </lineage>
</organism>
<evidence type="ECO:0000313" key="5">
    <source>
        <dbReference type="Proteomes" id="UP001620460"/>
    </source>
</evidence>
<dbReference type="InterPro" id="IPR012674">
    <property type="entry name" value="Calycin"/>
</dbReference>
<dbReference type="PIRSF" id="PIRSF036893">
    <property type="entry name" value="Lipocalin_ApoD"/>
    <property type="match status" value="1"/>
</dbReference>
<sequence>MIRPLILAVLMSAGLTAAEPLPNRPVPALDLARYAGTWHEIAHLPLFFQRKCIDTITATYTPLPDGTLTVRNACRTAKGMDASDGVARRVDAGSGALKVRFAPGWLAWLPMVWADYWVIELDPDYRWAVVGSPSRKYLWVLSREPSMPATQFRAIRDRAAARGYPVDRLIMAAPLD</sequence>
<keyword evidence="2" id="KW-0998">Cell outer membrane</keyword>
<dbReference type="Pfam" id="PF08212">
    <property type="entry name" value="Lipocalin_2"/>
    <property type="match status" value="1"/>
</dbReference>
<evidence type="ECO:0000256" key="1">
    <source>
        <dbReference type="ARBA" id="ARBA00006889"/>
    </source>
</evidence>
<feature type="domain" description="Lipocalin/cytosolic fatty-acid binding" evidence="3">
    <location>
        <begin position="29"/>
        <end position="172"/>
    </location>
</feature>
<comment type="caution">
    <text evidence="4">The sequence shown here is derived from an EMBL/GenBank/DDBJ whole genome shotgun (WGS) entry which is preliminary data.</text>
</comment>
<dbReference type="Proteomes" id="UP001620460">
    <property type="component" value="Unassembled WGS sequence"/>
</dbReference>
<comment type="function">
    <text evidence="2">Involved in the storage or transport of lipids necessary for membrane maintenance under stressful conditions. Displays a binding preference for lysophospholipids.</text>
</comment>
<comment type="similarity">
    <text evidence="1 2">Belongs to the calycin superfamily. Lipocalin family.</text>
</comment>
<dbReference type="InterPro" id="IPR022271">
    <property type="entry name" value="Lipocalin_ApoD"/>
</dbReference>
<dbReference type="RefSeq" id="WP_404634828.1">
    <property type="nucleotide sequence ID" value="NZ_JADIKM010000004.1"/>
</dbReference>
<dbReference type="InterPro" id="IPR047202">
    <property type="entry name" value="Lipocalin_Blc-like_dom"/>
</dbReference>
<comment type="subunit">
    <text evidence="2">Homodimer.</text>
</comment>
<dbReference type="PANTHER" id="PTHR10612">
    <property type="entry name" value="APOLIPOPROTEIN D"/>
    <property type="match status" value="1"/>
</dbReference>
<dbReference type="EMBL" id="JADIKM010000004">
    <property type="protein sequence ID" value="MFK2905379.1"/>
    <property type="molecule type" value="Genomic_DNA"/>
</dbReference>
<keyword evidence="2" id="KW-0446">Lipid-binding</keyword>
<comment type="subcellular location">
    <subcellularLocation>
        <location evidence="2">Cell outer membrane</location>
    </subcellularLocation>
</comment>
<dbReference type="InterPro" id="IPR022272">
    <property type="entry name" value="Lipocalin_CS"/>
</dbReference>
<feature type="chain" id="PRO_5045015733" description="Outer membrane lipoprotein Blc" evidence="2">
    <location>
        <begin position="18"/>
        <end position="176"/>
    </location>
</feature>
<dbReference type="PRINTS" id="PR01171">
    <property type="entry name" value="BCTLIPOCALIN"/>
</dbReference>
<dbReference type="CDD" id="cd19438">
    <property type="entry name" value="lipocalin_Blc-like"/>
    <property type="match status" value="1"/>
</dbReference>
<name>A0ABW8JY62_9GAMM</name>
<evidence type="ECO:0000256" key="2">
    <source>
        <dbReference type="PIRNR" id="PIRNR036893"/>
    </source>
</evidence>
<keyword evidence="5" id="KW-1185">Reference proteome</keyword>
<evidence type="ECO:0000259" key="3">
    <source>
        <dbReference type="Pfam" id="PF08212"/>
    </source>
</evidence>